<evidence type="ECO:0000313" key="3">
    <source>
        <dbReference type="EMBL" id="RDH43432.1"/>
    </source>
</evidence>
<dbReference type="InterPro" id="IPR035919">
    <property type="entry name" value="EAL_sf"/>
</dbReference>
<dbReference type="InterPro" id="IPR014408">
    <property type="entry name" value="dGMP_Pdiesterase_EAL/HD-GYP"/>
</dbReference>
<dbReference type="RefSeq" id="WP_094786764.1">
    <property type="nucleotide sequence ID" value="NZ_JAEVHG010000008.1"/>
</dbReference>
<dbReference type="Pfam" id="PF00563">
    <property type="entry name" value="EAL"/>
    <property type="match status" value="1"/>
</dbReference>
<reference evidence="3 4" key="1">
    <citation type="submission" date="2017-04" db="EMBL/GenBank/DDBJ databases">
        <title>Draft genome sequence of Zooshikella ganghwensis VG4 isolated from Red Sea sediments.</title>
        <authorList>
            <person name="Rehman Z."/>
            <person name="Alam I."/>
            <person name="Kamau A."/>
            <person name="Bajic V."/>
            <person name="Leiknes T."/>
        </authorList>
    </citation>
    <scope>NUCLEOTIDE SEQUENCE [LARGE SCALE GENOMIC DNA]</scope>
    <source>
        <strain evidence="3 4">VG4</strain>
    </source>
</reference>
<protein>
    <submittedName>
        <fullName evidence="3">HDOD domain-containing protein</fullName>
    </submittedName>
</protein>
<dbReference type="InterPro" id="IPR001633">
    <property type="entry name" value="EAL_dom"/>
</dbReference>
<dbReference type="Gene3D" id="1.10.3210.10">
    <property type="entry name" value="Hypothetical protein af1432"/>
    <property type="match status" value="1"/>
</dbReference>
<dbReference type="InterPro" id="IPR052340">
    <property type="entry name" value="RNase_Y/CdgJ"/>
</dbReference>
<dbReference type="SUPFAM" id="SSF141868">
    <property type="entry name" value="EAL domain-like"/>
    <property type="match status" value="1"/>
</dbReference>
<organism evidence="3 4">
    <name type="scientific">Zooshikella ganghwensis</name>
    <dbReference type="NCBI Taxonomy" id="202772"/>
    <lineage>
        <taxon>Bacteria</taxon>
        <taxon>Pseudomonadati</taxon>
        <taxon>Pseudomonadota</taxon>
        <taxon>Gammaproteobacteria</taxon>
        <taxon>Oceanospirillales</taxon>
        <taxon>Zooshikellaceae</taxon>
        <taxon>Zooshikella</taxon>
    </lineage>
</organism>
<dbReference type="AlphaFoldDB" id="A0A4P9VNA9"/>
<dbReference type="SUPFAM" id="SSF109604">
    <property type="entry name" value="HD-domain/PDEase-like"/>
    <property type="match status" value="1"/>
</dbReference>
<dbReference type="EMBL" id="NDXW01000001">
    <property type="protein sequence ID" value="RDH43432.1"/>
    <property type="molecule type" value="Genomic_DNA"/>
</dbReference>
<comment type="caution">
    <text evidence="3">The sequence shown here is derived from an EMBL/GenBank/DDBJ whole genome shotgun (WGS) entry which is preliminary data.</text>
</comment>
<dbReference type="PROSITE" id="PS50883">
    <property type="entry name" value="EAL"/>
    <property type="match status" value="1"/>
</dbReference>
<accession>A0A4P9VNA9</accession>
<dbReference type="PANTHER" id="PTHR33525:SF4">
    <property type="entry name" value="CYCLIC DI-GMP PHOSPHODIESTERASE CDGJ"/>
    <property type="match status" value="1"/>
</dbReference>
<evidence type="ECO:0000259" key="1">
    <source>
        <dbReference type="PROSITE" id="PS50883"/>
    </source>
</evidence>
<dbReference type="PANTHER" id="PTHR33525">
    <property type="match status" value="1"/>
</dbReference>
<name>A0A4P9VNA9_9GAMM</name>
<proteinExistence type="predicted"/>
<evidence type="ECO:0000313" key="4">
    <source>
        <dbReference type="Proteomes" id="UP000257039"/>
    </source>
</evidence>
<dbReference type="PROSITE" id="PS51833">
    <property type="entry name" value="HDOD"/>
    <property type="match status" value="1"/>
</dbReference>
<dbReference type="Gene3D" id="3.20.20.450">
    <property type="entry name" value="EAL domain"/>
    <property type="match status" value="1"/>
</dbReference>
<feature type="domain" description="EAL" evidence="1">
    <location>
        <begin position="1"/>
        <end position="205"/>
    </location>
</feature>
<feature type="domain" description="HDOD" evidence="2">
    <location>
        <begin position="199"/>
        <end position="384"/>
    </location>
</feature>
<dbReference type="Pfam" id="PF08668">
    <property type="entry name" value="HDOD"/>
    <property type="match status" value="1"/>
</dbReference>
<dbReference type="PIRSF" id="PIRSF003180">
    <property type="entry name" value="DiGMPpdiest_YuxH"/>
    <property type="match status" value="1"/>
</dbReference>
<dbReference type="InterPro" id="IPR013976">
    <property type="entry name" value="HDOD"/>
</dbReference>
<dbReference type="SMART" id="SM00052">
    <property type="entry name" value="EAL"/>
    <property type="match status" value="1"/>
</dbReference>
<sequence length="403" mass="45621">MAEKTILLARQPIFDTQKKVKAYELLFRDQNDYQAIFEDGDAATSNLLDNVIGSLQLDEVIGEVPAYINFTHQLLFNPPALDKSRFVIEVLEDIIFDEQTVAAVKQLHNDGYTIALDDYQHSEDKPSVLPYVDIVKIDVLDTPKEDIPQLLAELKAFNVKTLAEKVETYGMLSFCRDAGFDLFQGYFLCKPEQIHGHRLESNKAIVMQLLAKLQNPDVEVSELESIIDKDPTIAIKILRLVNSAYYRRTRTVESIKQAITMLGITQIRNLVIMLKLSTLVDKPNELIVLALQRALMCQLMSRHIKGCDPSQYFLVGLLSMLDAFFDQTLESVLSSLALPTEHIDAALHFKGTMGFILSTTILYEQAAWQKINWGRLLQLNISDFIVRDAYLASLSAAHQLQKL</sequence>
<keyword evidence="4" id="KW-1185">Reference proteome</keyword>
<evidence type="ECO:0000259" key="2">
    <source>
        <dbReference type="PROSITE" id="PS51833"/>
    </source>
</evidence>
<gene>
    <name evidence="3" type="ORF">B9G39_08255</name>
</gene>
<dbReference type="Proteomes" id="UP000257039">
    <property type="component" value="Unassembled WGS sequence"/>
</dbReference>